<evidence type="ECO:0000256" key="1">
    <source>
        <dbReference type="SAM" id="MobiDB-lite"/>
    </source>
</evidence>
<gene>
    <name evidence="2" type="ORF">M9458_029582</name>
</gene>
<protein>
    <submittedName>
        <fullName evidence="2">Uncharacterized protein</fullName>
    </submittedName>
</protein>
<dbReference type="EMBL" id="JAMKFB020000015">
    <property type="protein sequence ID" value="KAL0173614.1"/>
    <property type="molecule type" value="Genomic_DNA"/>
</dbReference>
<feature type="non-terminal residue" evidence="2">
    <location>
        <position position="1"/>
    </location>
</feature>
<reference evidence="2 3" key="1">
    <citation type="submission" date="2024-05" db="EMBL/GenBank/DDBJ databases">
        <title>Genome sequencing and assembly of Indian major carp, Cirrhinus mrigala (Hamilton, 1822).</title>
        <authorList>
            <person name="Mohindra V."/>
            <person name="Chowdhury L.M."/>
            <person name="Lal K."/>
            <person name="Jena J.K."/>
        </authorList>
    </citation>
    <scope>NUCLEOTIDE SEQUENCE [LARGE SCALE GENOMIC DNA]</scope>
    <source>
        <strain evidence="2">CM1030</strain>
        <tissue evidence="2">Blood</tissue>
    </source>
</reference>
<proteinExistence type="predicted"/>
<sequence length="57" mass="6201">VVRLHGDRGRLRLFVFSTEFKPLTPERAGSELQSPRAIRSPAAQPQNGGSKLLAADT</sequence>
<dbReference type="Proteomes" id="UP001529510">
    <property type="component" value="Unassembled WGS sequence"/>
</dbReference>
<evidence type="ECO:0000313" key="3">
    <source>
        <dbReference type="Proteomes" id="UP001529510"/>
    </source>
</evidence>
<accession>A0ABD0PHR3</accession>
<evidence type="ECO:0000313" key="2">
    <source>
        <dbReference type="EMBL" id="KAL0173614.1"/>
    </source>
</evidence>
<feature type="region of interest" description="Disordered" evidence="1">
    <location>
        <begin position="24"/>
        <end position="57"/>
    </location>
</feature>
<keyword evidence="3" id="KW-1185">Reference proteome</keyword>
<name>A0ABD0PHR3_CIRMR</name>
<organism evidence="2 3">
    <name type="scientific">Cirrhinus mrigala</name>
    <name type="common">Mrigala</name>
    <dbReference type="NCBI Taxonomy" id="683832"/>
    <lineage>
        <taxon>Eukaryota</taxon>
        <taxon>Metazoa</taxon>
        <taxon>Chordata</taxon>
        <taxon>Craniata</taxon>
        <taxon>Vertebrata</taxon>
        <taxon>Euteleostomi</taxon>
        <taxon>Actinopterygii</taxon>
        <taxon>Neopterygii</taxon>
        <taxon>Teleostei</taxon>
        <taxon>Ostariophysi</taxon>
        <taxon>Cypriniformes</taxon>
        <taxon>Cyprinidae</taxon>
        <taxon>Labeoninae</taxon>
        <taxon>Labeonini</taxon>
        <taxon>Cirrhinus</taxon>
    </lineage>
</organism>
<comment type="caution">
    <text evidence="2">The sequence shown here is derived from an EMBL/GenBank/DDBJ whole genome shotgun (WGS) entry which is preliminary data.</text>
</comment>
<dbReference type="AlphaFoldDB" id="A0ABD0PHR3"/>